<feature type="region of interest" description="Disordered" evidence="1">
    <location>
        <begin position="129"/>
        <end position="156"/>
    </location>
</feature>
<proteinExistence type="predicted"/>
<feature type="compositionally biased region" description="Low complexity" evidence="1">
    <location>
        <begin position="253"/>
        <end position="266"/>
    </location>
</feature>
<evidence type="ECO:0000313" key="2">
    <source>
        <dbReference type="EMBL" id="MBW4545422.1"/>
    </source>
</evidence>
<feature type="compositionally biased region" description="Low complexity" evidence="1">
    <location>
        <begin position="416"/>
        <end position="429"/>
    </location>
</feature>
<accession>A0A951PKX2</accession>
<feature type="compositionally biased region" description="Pro residues" evidence="1">
    <location>
        <begin position="307"/>
        <end position="319"/>
    </location>
</feature>
<dbReference type="EMBL" id="JAHHIF010000015">
    <property type="protein sequence ID" value="MBW4545422.1"/>
    <property type="molecule type" value="Genomic_DNA"/>
</dbReference>
<comment type="caution">
    <text evidence="2">The sequence shown here is derived from an EMBL/GenBank/DDBJ whole genome shotgun (WGS) entry which is preliminary data.</text>
</comment>
<dbReference type="Proteomes" id="UP000753908">
    <property type="component" value="Unassembled WGS sequence"/>
</dbReference>
<protein>
    <submittedName>
        <fullName evidence="2">DUF4335 domain-containing protein</fullName>
    </submittedName>
</protein>
<reference evidence="2" key="2">
    <citation type="journal article" date="2022" name="Microbiol. Resour. Announc.">
        <title>Metagenome Sequencing to Explore Phylogenomics of Terrestrial Cyanobacteria.</title>
        <authorList>
            <person name="Ward R.D."/>
            <person name="Stajich J.E."/>
            <person name="Johansen J.R."/>
            <person name="Huntemann M."/>
            <person name="Clum A."/>
            <person name="Foster B."/>
            <person name="Foster B."/>
            <person name="Roux S."/>
            <person name="Palaniappan K."/>
            <person name="Varghese N."/>
            <person name="Mukherjee S."/>
            <person name="Reddy T.B.K."/>
            <person name="Daum C."/>
            <person name="Copeland A."/>
            <person name="Chen I.A."/>
            <person name="Ivanova N.N."/>
            <person name="Kyrpides N.C."/>
            <person name="Shapiro N."/>
            <person name="Eloe-Fadrosh E.A."/>
            <person name="Pietrasiak N."/>
        </authorList>
    </citation>
    <scope>NUCLEOTIDE SEQUENCE</scope>
    <source>
        <strain evidence="2">CPER-KK1</strain>
    </source>
</reference>
<evidence type="ECO:0000313" key="3">
    <source>
        <dbReference type="Proteomes" id="UP000753908"/>
    </source>
</evidence>
<dbReference type="AlphaFoldDB" id="A0A951PKX2"/>
<organism evidence="2 3">
    <name type="scientific">Symplocastrum torsivum CPER-KK1</name>
    <dbReference type="NCBI Taxonomy" id="450513"/>
    <lineage>
        <taxon>Bacteria</taxon>
        <taxon>Bacillati</taxon>
        <taxon>Cyanobacteriota</taxon>
        <taxon>Cyanophyceae</taxon>
        <taxon>Oscillatoriophycideae</taxon>
        <taxon>Oscillatoriales</taxon>
        <taxon>Microcoleaceae</taxon>
        <taxon>Symplocastrum</taxon>
    </lineage>
</organism>
<evidence type="ECO:0000256" key="1">
    <source>
        <dbReference type="SAM" id="MobiDB-lite"/>
    </source>
</evidence>
<sequence length="536" mass="56528">MPLSNSVLRRYTPPTCTLEIVAKSSPLSRWVGQSVLKDLRFELRFDDPRKPEEERVTIRGDRTELEMLYDAVNSYVQEFLDPSPTQLPLALRTSPTTDGSMPRADPHQESNPYPVSGVKPFNSVAAQAFEEEPNTSPSAPRLESKSKVRSLTPRTPSNIYLQPNGLLTHNLFLGHLATQESGQVVDLSVLQLFDLATALDEYAAEVVALPNLSSPLSWKKAPPPWASAAAVVLLAVGVTTAGVRYLNQPSTVQEAAAPPEDQQASATPQLPVTSQVPVAPTTPLPSPSASPLQTPVLPPGLSSAPTLAPPSPVITPPPATGNLPSTAQRQTLPILPAPQRIPISPNRPAPQILAGAGASRSTPSASSSSGSPPSSGSTTAQKTTPSTPTTPPALPDLPTLRPTPATGQAADTVNPSSAARSASEAAGNSQSATSGNGSNNTLFDNIPQIAEARSYFQQRWQPPADLRQTLEYSLLLNPDGSIQRIIPLGQAAGQYIDRTDMPLPGEPFVSALPGGGNPTIRVVLTPDGKVNTFLEK</sequence>
<feature type="compositionally biased region" description="Low complexity" evidence="1">
    <location>
        <begin position="396"/>
        <end position="406"/>
    </location>
</feature>
<gene>
    <name evidence="2" type="ORF">KME25_13385</name>
</gene>
<feature type="compositionally biased region" description="Polar residues" evidence="1">
    <location>
        <begin position="430"/>
        <end position="443"/>
    </location>
</feature>
<feature type="region of interest" description="Disordered" evidence="1">
    <location>
        <begin position="338"/>
        <end position="443"/>
    </location>
</feature>
<dbReference type="Pfam" id="PF14233">
    <property type="entry name" value="DUF4335"/>
    <property type="match status" value="1"/>
</dbReference>
<feature type="compositionally biased region" description="Low complexity" evidence="1">
    <location>
        <begin position="354"/>
        <end position="387"/>
    </location>
</feature>
<dbReference type="InterPro" id="IPR025569">
    <property type="entry name" value="DUF4335"/>
</dbReference>
<feature type="region of interest" description="Disordered" evidence="1">
    <location>
        <begin position="85"/>
        <end position="117"/>
    </location>
</feature>
<name>A0A951PKX2_9CYAN</name>
<reference evidence="2" key="1">
    <citation type="submission" date="2021-05" db="EMBL/GenBank/DDBJ databases">
        <authorList>
            <person name="Pietrasiak N."/>
            <person name="Ward R."/>
            <person name="Stajich J.E."/>
            <person name="Kurbessoian T."/>
        </authorList>
    </citation>
    <scope>NUCLEOTIDE SEQUENCE</scope>
    <source>
        <strain evidence="2">CPER-KK1</strain>
    </source>
</reference>
<feature type="region of interest" description="Disordered" evidence="1">
    <location>
        <begin position="252"/>
        <end position="326"/>
    </location>
</feature>